<evidence type="ECO:0000259" key="1">
    <source>
        <dbReference type="Pfam" id="PF12867"/>
    </source>
</evidence>
<dbReference type="Gene3D" id="1.20.120.450">
    <property type="entry name" value="dinb family like domain"/>
    <property type="match status" value="1"/>
</dbReference>
<proteinExistence type="predicted"/>
<dbReference type="InterPro" id="IPR034660">
    <property type="entry name" value="DinB/YfiT-like"/>
</dbReference>
<dbReference type="InterPro" id="IPR024775">
    <property type="entry name" value="DinB-like"/>
</dbReference>
<dbReference type="AlphaFoldDB" id="A0A6J6B5S0"/>
<sequence length="179" mass="20971">MSDNIVPDEKNWTWVLERQCIDCEFDATSFNSRLSATTIRDLVDRWAAVLAGTKVQIRTRPDMWSSLEYGCHIRDVFRKFDERLKLMLETEDPSFENWDQDKTAIEDRYDLQNPKVVVSELREAGISLAARFDTVKEEQWSRRGIRSDGSVFTVDSIARYLMHDPVHHLWDVDAEVPNF</sequence>
<gene>
    <name evidence="2" type="ORF">UFOPK1353_00504</name>
</gene>
<organism evidence="2">
    <name type="scientific">freshwater metagenome</name>
    <dbReference type="NCBI Taxonomy" id="449393"/>
    <lineage>
        <taxon>unclassified sequences</taxon>
        <taxon>metagenomes</taxon>
        <taxon>ecological metagenomes</taxon>
    </lineage>
</organism>
<feature type="domain" description="DinB-like" evidence="1">
    <location>
        <begin position="40"/>
        <end position="170"/>
    </location>
</feature>
<dbReference type="Pfam" id="PF12867">
    <property type="entry name" value="DinB_2"/>
    <property type="match status" value="1"/>
</dbReference>
<protein>
    <submittedName>
        <fullName evidence="2">Unannotated protein</fullName>
    </submittedName>
</protein>
<name>A0A6J6B5S0_9ZZZZ</name>
<dbReference type="SUPFAM" id="SSF109854">
    <property type="entry name" value="DinB/YfiT-like putative metalloenzymes"/>
    <property type="match status" value="1"/>
</dbReference>
<reference evidence="2" key="1">
    <citation type="submission" date="2020-05" db="EMBL/GenBank/DDBJ databases">
        <authorList>
            <person name="Chiriac C."/>
            <person name="Salcher M."/>
            <person name="Ghai R."/>
            <person name="Kavagutti S V."/>
        </authorList>
    </citation>
    <scope>NUCLEOTIDE SEQUENCE</scope>
</reference>
<dbReference type="EMBL" id="CAEZSE010000062">
    <property type="protein sequence ID" value="CAB4533643.1"/>
    <property type="molecule type" value="Genomic_DNA"/>
</dbReference>
<evidence type="ECO:0000313" key="2">
    <source>
        <dbReference type="EMBL" id="CAB4533643.1"/>
    </source>
</evidence>
<accession>A0A6J6B5S0</accession>